<dbReference type="AlphaFoldDB" id="A0A9W7E1I6"/>
<gene>
    <name evidence="2" type="ORF">TrST_g13571</name>
</gene>
<dbReference type="OrthoDB" id="10437535at2759"/>
<proteinExistence type="predicted"/>
<dbReference type="Proteomes" id="UP001165085">
    <property type="component" value="Unassembled WGS sequence"/>
</dbReference>
<keyword evidence="3" id="KW-1185">Reference proteome</keyword>
<feature type="region of interest" description="Disordered" evidence="1">
    <location>
        <begin position="114"/>
        <end position="133"/>
    </location>
</feature>
<feature type="compositionally biased region" description="Basic and acidic residues" evidence="1">
    <location>
        <begin position="163"/>
        <end position="181"/>
    </location>
</feature>
<feature type="region of interest" description="Disordered" evidence="1">
    <location>
        <begin position="143"/>
        <end position="181"/>
    </location>
</feature>
<organism evidence="2 3">
    <name type="scientific">Triparma strigata</name>
    <dbReference type="NCBI Taxonomy" id="1606541"/>
    <lineage>
        <taxon>Eukaryota</taxon>
        <taxon>Sar</taxon>
        <taxon>Stramenopiles</taxon>
        <taxon>Ochrophyta</taxon>
        <taxon>Bolidophyceae</taxon>
        <taxon>Parmales</taxon>
        <taxon>Triparmaceae</taxon>
        <taxon>Triparma</taxon>
    </lineage>
</organism>
<evidence type="ECO:0000313" key="2">
    <source>
        <dbReference type="EMBL" id="GMH62478.1"/>
    </source>
</evidence>
<accession>A0A9W7E1I6</accession>
<evidence type="ECO:0000313" key="3">
    <source>
        <dbReference type="Proteomes" id="UP001165085"/>
    </source>
</evidence>
<protein>
    <submittedName>
        <fullName evidence="2">Uncharacterized protein</fullName>
    </submittedName>
</protein>
<comment type="caution">
    <text evidence="2">The sequence shown here is derived from an EMBL/GenBank/DDBJ whole genome shotgun (WGS) entry which is preliminary data.</text>
</comment>
<name>A0A9W7E1I6_9STRA</name>
<evidence type="ECO:0000256" key="1">
    <source>
        <dbReference type="SAM" id="MobiDB-lite"/>
    </source>
</evidence>
<dbReference type="EMBL" id="BRXY01000078">
    <property type="protein sequence ID" value="GMH62478.1"/>
    <property type="molecule type" value="Genomic_DNA"/>
</dbReference>
<sequence length="181" mass="19834">MPRYWPAPMSPRASVVVKGQKLDSTVTRAACPVTPSNVPTAVNTATTNDPLLPKPLLPLLTAKTVGEELWTTHLLRSPTVPKADDLDSDATDSRRKVSVGEELFNVHLRRESFDITENPTTDEGNKRKASDDNILTAPLEVLCAPTPSPTSKKVRKSARQAASKKEVFTKVSEKVSKTRNY</sequence>
<reference evidence="3" key="1">
    <citation type="journal article" date="2023" name="Commun. Biol.">
        <title>Genome analysis of Parmales, the sister group of diatoms, reveals the evolutionary specialization of diatoms from phago-mixotrophs to photoautotrophs.</title>
        <authorList>
            <person name="Ban H."/>
            <person name="Sato S."/>
            <person name="Yoshikawa S."/>
            <person name="Yamada K."/>
            <person name="Nakamura Y."/>
            <person name="Ichinomiya M."/>
            <person name="Sato N."/>
            <person name="Blanc-Mathieu R."/>
            <person name="Endo H."/>
            <person name="Kuwata A."/>
            <person name="Ogata H."/>
        </authorList>
    </citation>
    <scope>NUCLEOTIDE SEQUENCE [LARGE SCALE GENOMIC DNA]</scope>
    <source>
        <strain evidence="3">NIES 3701</strain>
    </source>
</reference>